<dbReference type="SUPFAM" id="SSF48264">
    <property type="entry name" value="Cytochrome P450"/>
    <property type="match status" value="1"/>
</dbReference>
<keyword evidence="2" id="KW-1185">Reference proteome</keyword>
<gene>
    <name evidence="1" type="ORF">M427DRAFT_52347</name>
</gene>
<dbReference type="GO" id="GO:0020037">
    <property type="term" value="F:heme binding"/>
    <property type="evidence" value="ECO:0007669"/>
    <property type="project" value="InterPro"/>
</dbReference>
<dbReference type="GO" id="GO:0005506">
    <property type="term" value="F:iron ion binding"/>
    <property type="evidence" value="ECO:0007669"/>
    <property type="project" value="InterPro"/>
</dbReference>
<reference evidence="1 2" key="1">
    <citation type="journal article" date="2015" name="Genome Biol. Evol.">
        <title>Phylogenomic analyses indicate that early fungi evolved digesting cell walls of algal ancestors of land plants.</title>
        <authorList>
            <person name="Chang Y."/>
            <person name="Wang S."/>
            <person name="Sekimoto S."/>
            <person name="Aerts A.L."/>
            <person name="Choi C."/>
            <person name="Clum A."/>
            <person name="LaButti K.M."/>
            <person name="Lindquist E.A."/>
            <person name="Yee Ngan C."/>
            <person name="Ohm R.A."/>
            <person name="Salamov A.A."/>
            <person name="Grigoriev I.V."/>
            <person name="Spatafora J.W."/>
            <person name="Berbee M.L."/>
        </authorList>
    </citation>
    <scope>NUCLEOTIDE SEQUENCE [LARGE SCALE GENOMIC DNA]</scope>
    <source>
        <strain evidence="1 2">JEL478</strain>
    </source>
</reference>
<name>A0A139ATN3_GONPJ</name>
<dbReference type="InterPro" id="IPR001128">
    <property type="entry name" value="Cyt_P450"/>
</dbReference>
<dbReference type="OrthoDB" id="2119687at2759"/>
<dbReference type="Gene3D" id="1.10.630.10">
    <property type="entry name" value="Cytochrome P450"/>
    <property type="match status" value="1"/>
</dbReference>
<accession>A0A139ATN3</accession>
<evidence type="ECO:0000313" key="1">
    <source>
        <dbReference type="EMBL" id="KXS20090.1"/>
    </source>
</evidence>
<dbReference type="GO" id="GO:0004497">
    <property type="term" value="F:monooxygenase activity"/>
    <property type="evidence" value="ECO:0007669"/>
    <property type="project" value="InterPro"/>
</dbReference>
<sequence>MVHDDDGNPKTYIIPAGTMTYIPLAAVQTSPKVWLRANKFYPERWLSDGWQSHGGGGVPW</sequence>
<dbReference type="Pfam" id="PF00067">
    <property type="entry name" value="p450"/>
    <property type="match status" value="1"/>
</dbReference>
<protein>
    <submittedName>
        <fullName evidence="1">Uncharacterized protein</fullName>
    </submittedName>
</protein>
<dbReference type="EMBL" id="KQ965736">
    <property type="protein sequence ID" value="KXS20090.1"/>
    <property type="molecule type" value="Genomic_DNA"/>
</dbReference>
<dbReference type="AlphaFoldDB" id="A0A139ATN3"/>
<dbReference type="GO" id="GO:0016705">
    <property type="term" value="F:oxidoreductase activity, acting on paired donors, with incorporation or reduction of molecular oxygen"/>
    <property type="evidence" value="ECO:0007669"/>
    <property type="project" value="InterPro"/>
</dbReference>
<dbReference type="Proteomes" id="UP000070544">
    <property type="component" value="Unassembled WGS sequence"/>
</dbReference>
<proteinExistence type="predicted"/>
<evidence type="ECO:0000313" key="2">
    <source>
        <dbReference type="Proteomes" id="UP000070544"/>
    </source>
</evidence>
<dbReference type="InterPro" id="IPR036396">
    <property type="entry name" value="Cyt_P450_sf"/>
</dbReference>
<organism evidence="1 2">
    <name type="scientific">Gonapodya prolifera (strain JEL478)</name>
    <name type="common">Monoblepharis prolifera</name>
    <dbReference type="NCBI Taxonomy" id="1344416"/>
    <lineage>
        <taxon>Eukaryota</taxon>
        <taxon>Fungi</taxon>
        <taxon>Fungi incertae sedis</taxon>
        <taxon>Chytridiomycota</taxon>
        <taxon>Chytridiomycota incertae sedis</taxon>
        <taxon>Monoblepharidomycetes</taxon>
        <taxon>Monoblepharidales</taxon>
        <taxon>Gonapodyaceae</taxon>
        <taxon>Gonapodya</taxon>
    </lineage>
</organism>